<accession>A0ABY4YXR7</accession>
<evidence type="ECO:0000313" key="3">
    <source>
        <dbReference type="EMBL" id="USQ81578.1"/>
    </source>
</evidence>
<keyword evidence="2" id="KW-0812">Transmembrane</keyword>
<protein>
    <recommendedName>
        <fullName evidence="5">DUF2631 domain-containing protein</fullName>
    </recommendedName>
</protein>
<reference evidence="3" key="1">
    <citation type="submission" date="2022-06" db="EMBL/GenBank/DDBJ databases">
        <title>Ornithinimicrobium HY1793.</title>
        <authorList>
            <person name="Huang Y."/>
        </authorList>
    </citation>
    <scope>NUCLEOTIDE SEQUENCE</scope>
    <source>
        <strain evidence="3">HY1793</strain>
    </source>
</reference>
<gene>
    <name evidence="3" type="ORF">NF556_08010</name>
</gene>
<sequence length="97" mass="10675">MTFQNGQNPQGQPGQVPPPPQQKKPTRNKLNGWLYVGLGVIFILLGVLGFVGDTRGAFMNWLFIILGVANGIMGVREVINSRKKQIDPFSPDNRSTP</sequence>
<dbReference type="EMBL" id="CP099489">
    <property type="protein sequence ID" value="USQ81578.1"/>
    <property type="molecule type" value="Genomic_DNA"/>
</dbReference>
<proteinExistence type="predicted"/>
<feature type="compositionally biased region" description="Low complexity" evidence="1">
    <location>
        <begin position="1"/>
        <end position="14"/>
    </location>
</feature>
<dbReference type="Proteomes" id="UP001056455">
    <property type="component" value="Chromosome"/>
</dbReference>
<keyword evidence="4" id="KW-1185">Reference proteome</keyword>
<organism evidence="3 4">
    <name type="scientific">Ornithinimicrobium faecis</name>
    <dbReference type="NCBI Taxonomy" id="2934158"/>
    <lineage>
        <taxon>Bacteria</taxon>
        <taxon>Bacillati</taxon>
        <taxon>Actinomycetota</taxon>
        <taxon>Actinomycetes</taxon>
        <taxon>Micrococcales</taxon>
        <taxon>Ornithinimicrobiaceae</taxon>
        <taxon>Ornithinimicrobium</taxon>
    </lineage>
</organism>
<feature type="transmembrane region" description="Helical" evidence="2">
    <location>
        <begin position="58"/>
        <end position="75"/>
    </location>
</feature>
<feature type="region of interest" description="Disordered" evidence="1">
    <location>
        <begin position="1"/>
        <end position="27"/>
    </location>
</feature>
<feature type="transmembrane region" description="Helical" evidence="2">
    <location>
        <begin position="32"/>
        <end position="52"/>
    </location>
</feature>
<evidence type="ECO:0000256" key="1">
    <source>
        <dbReference type="SAM" id="MobiDB-lite"/>
    </source>
</evidence>
<evidence type="ECO:0008006" key="5">
    <source>
        <dbReference type="Google" id="ProtNLM"/>
    </source>
</evidence>
<evidence type="ECO:0000313" key="4">
    <source>
        <dbReference type="Proteomes" id="UP001056455"/>
    </source>
</evidence>
<keyword evidence="2" id="KW-0472">Membrane</keyword>
<dbReference type="RefSeq" id="WP_252595115.1">
    <property type="nucleotide sequence ID" value="NZ_CP099489.1"/>
</dbReference>
<name>A0ABY4YXR7_9MICO</name>
<evidence type="ECO:0000256" key="2">
    <source>
        <dbReference type="SAM" id="Phobius"/>
    </source>
</evidence>
<keyword evidence="2" id="KW-1133">Transmembrane helix</keyword>